<proteinExistence type="predicted"/>
<name>A0A0K2UFI4_LEPSM</name>
<sequence length="39" mass="4582">MTEIPIEKQKELSYSIHSFFEILGSQLTFISYSMKTIQL</sequence>
<protein>
    <submittedName>
        <fullName evidence="1">Uncharacterized protein</fullName>
    </submittedName>
</protein>
<feature type="non-terminal residue" evidence="1">
    <location>
        <position position="39"/>
    </location>
</feature>
<dbReference type="AlphaFoldDB" id="A0A0K2UFI4"/>
<organism evidence="1">
    <name type="scientific">Lepeophtheirus salmonis</name>
    <name type="common">Salmon louse</name>
    <name type="synonym">Caligus salmonis</name>
    <dbReference type="NCBI Taxonomy" id="72036"/>
    <lineage>
        <taxon>Eukaryota</taxon>
        <taxon>Metazoa</taxon>
        <taxon>Ecdysozoa</taxon>
        <taxon>Arthropoda</taxon>
        <taxon>Crustacea</taxon>
        <taxon>Multicrustacea</taxon>
        <taxon>Hexanauplia</taxon>
        <taxon>Copepoda</taxon>
        <taxon>Siphonostomatoida</taxon>
        <taxon>Caligidae</taxon>
        <taxon>Lepeophtheirus</taxon>
    </lineage>
</organism>
<accession>A0A0K2UFI4</accession>
<evidence type="ECO:0000313" key="1">
    <source>
        <dbReference type="EMBL" id="CDW36717.1"/>
    </source>
</evidence>
<dbReference type="EMBL" id="HACA01019356">
    <property type="protein sequence ID" value="CDW36717.1"/>
    <property type="molecule type" value="Transcribed_RNA"/>
</dbReference>
<reference evidence="1" key="1">
    <citation type="submission" date="2014-05" db="EMBL/GenBank/DDBJ databases">
        <authorList>
            <person name="Chronopoulou M."/>
        </authorList>
    </citation>
    <scope>NUCLEOTIDE SEQUENCE</scope>
    <source>
        <tissue evidence="1">Whole organism</tissue>
    </source>
</reference>